<accession>A0ABT9NB21</accession>
<name>A0ABT9NB21_9ACTO</name>
<reference evidence="1 2" key="1">
    <citation type="submission" date="2023-07" db="EMBL/GenBank/DDBJ databases">
        <title>Sequencing the genomes of 1000 actinobacteria strains.</title>
        <authorList>
            <person name="Klenk H.-P."/>
        </authorList>
    </citation>
    <scope>NUCLEOTIDE SEQUENCE [LARGE SCALE GENOMIC DNA]</scope>
    <source>
        <strain evidence="1 2">DSM 102162</strain>
    </source>
</reference>
<dbReference type="Proteomes" id="UP001235966">
    <property type="component" value="Unassembled WGS sequence"/>
</dbReference>
<gene>
    <name evidence="1" type="ORF">J2S49_000482</name>
</gene>
<protein>
    <submittedName>
        <fullName evidence="1">Uncharacterized protein</fullName>
    </submittedName>
</protein>
<keyword evidence="2" id="KW-1185">Reference proteome</keyword>
<comment type="caution">
    <text evidence="1">The sequence shown here is derived from an EMBL/GenBank/DDBJ whole genome shotgun (WGS) entry which is preliminary data.</text>
</comment>
<dbReference type="EMBL" id="JAUSQW010000001">
    <property type="protein sequence ID" value="MDP9800406.1"/>
    <property type="molecule type" value="Genomic_DNA"/>
</dbReference>
<evidence type="ECO:0000313" key="2">
    <source>
        <dbReference type="Proteomes" id="UP001235966"/>
    </source>
</evidence>
<sequence>MRGKPGLFRTSLALFYSADDGEPVHNSANPAGRFLGSMHYLIGVCWYGREVALCEACGVGVYSGWGERVESFSPVGNVTGNDPQVVS</sequence>
<organism evidence="1 2">
    <name type="scientific">Arcanobacterium wilhelmae</name>
    <dbReference type="NCBI Taxonomy" id="1803177"/>
    <lineage>
        <taxon>Bacteria</taxon>
        <taxon>Bacillati</taxon>
        <taxon>Actinomycetota</taxon>
        <taxon>Actinomycetes</taxon>
        <taxon>Actinomycetales</taxon>
        <taxon>Actinomycetaceae</taxon>
        <taxon>Arcanobacterium</taxon>
    </lineage>
</organism>
<evidence type="ECO:0000313" key="1">
    <source>
        <dbReference type="EMBL" id="MDP9800406.1"/>
    </source>
</evidence>
<proteinExistence type="predicted"/>